<feature type="compositionally biased region" description="Low complexity" evidence="1">
    <location>
        <begin position="158"/>
        <end position="168"/>
    </location>
</feature>
<feature type="transmembrane region" description="Helical" evidence="2">
    <location>
        <begin position="783"/>
        <end position="804"/>
    </location>
</feature>
<feature type="compositionally biased region" description="Polar residues" evidence="1">
    <location>
        <begin position="307"/>
        <end position="335"/>
    </location>
</feature>
<feature type="compositionally biased region" description="Low complexity" evidence="1">
    <location>
        <begin position="366"/>
        <end position="379"/>
    </location>
</feature>
<feature type="transmembrane region" description="Helical" evidence="2">
    <location>
        <begin position="645"/>
        <end position="666"/>
    </location>
</feature>
<feature type="compositionally biased region" description="Low complexity" evidence="1">
    <location>
        <begin position="140"/>
        <end position="151"/>
    </location>
</feature>
<name>A0A0D1WTT2_9EURO</name>
<feature type="compositionally biased region" description="Low complexity" evidence="1">
    <location>
        <begin position="257"/>
        <end position="306"/>
    </location>
</feature>
<feature type="region of interest" description="Disordered" evidence="1">
    <location>
        <begin position="140"/>
        <end position="168"/>
    </location>
</feature>
<feature type="region of interest" description="Disordered" evidence="1">
    <location>
        <begin position="360"/>
        <end position="379"/>
    </location>
</feature>
<sequence>MATLSAKSVELQITPKRSSRYSVSIYSQDDEKRSFEDRAPLRHSNRVSLRSSFTSISEYKSEHARFYRPNANRTWVLTIFLLAFAVCILLLELAIAAHPDASKIHGVEKRGLDIQEIGVLWERQETALLNTAQGTSVVSTSSTTISSSSSSDEGTGQPVASSSPTVTTAPTSSAAALVTVGQPTPSAELTLTTNTSPTSNAAAASTDSLVSLTNPVVSSTAPVVSSTQPLAASSAASSNIAVAASSVRTTASSSDATTHAEATISNAPSPVPSSSASSLSNAVASTSGSVSSSATSDSEASSSLVSQNPTSAVDNAAVTSEGSTSGSENVPSTANPITNTHYVTYSITPSQSISGVNYVAPTSRPATQNENNNTTTSTASSFTTGADTFTHADYFFAMYVPTLLGVCLQSTWVVVFSTFKIMEPFYQLARPGGAPAGMTLTADYLSQGLSFIFLEAVLNGHWVLFLAGQIQFLLGLVVVLASDAMNVKATAYCKSEVSDRQPCSPVWVVNMPVVRFIEVCLIGCLSMVLAIIILNRRRVSGIFTDPSRIATTADLLVHEPLVQDLRSLPSAANKGQIQAELEASRYAIGVFEERGIRKYGLVRLDDAMLLANSHRQPRGARYVNINTFARTLIDKIPLRFRAIPFLSDALCLASIIILSAIILAYWCVSVGDFNDWMNNGHFGPCTLLTVIAVMIQLMIKRKEQLLRVSYPYALLSKSPPKPAPETILAGIRRTPFSSVYKSFRAQDLSLASMSLAAILADLVLVMLPGIPFTQAQTTDVYKASTWICLLMLALIFATQVRLAYKAWRGEGRTGIHAPSTLAEGLRRLCGSRFVAENARHSFSRSMKETHATADEKLGHDQELKQRLQYAGVIGEKRYRFDYMEGVDGVHRYMVEEEIYIR</sequence>
<gene>
    <name evidence="3" type="ORF">PV11_10225</name>
</gene>
<feature type="transmembrane region" description="Helical" evidence="2">
    <location>
        <begin position="750"/>
        <end position="771"/>
    </location>
</feature>
<evidence type="ECO:0000256" key="2">
    <source>
        <dbReference type="SAM" id="Phobius"/>
    </source>
</evidence>
<feature type="transmembrane region" description="Helical" evidence="2">
    <location>
        <begin position="394"/>
        <end position="416"/>
    </location>
</feature>
<evidence type="ECO:0000256" key="1">
    <source>
        <dbReference type="SAM" id="MobiDB-lite"/>
    </source>
</evidence>
<dbReference type="HOGENOM" id="CLU_341618_0_0_1"/>
<protein>
    <submittedName>
        <fullName evidence="3">Uncharacterized protein</fullName>
    </submittedName>
</protein>
<dbReference type="Pfam" id="PF11915">
    <property type="entry name" value="DUF3433"/>
    <property type="match status" value="2"/>
</dbReference>
<dbReference type="OrthoDB" id="5428901at2759"/>
<feature type="transmembrane region" description="Helical" evidence="2">
    <location>
        <begin position="681"/>
        <end position="699"/>
    </location>
</feature>
<dbReference type="PANTHER" id="PTHR37544:SF3">
    <property type="entry name" value="SPRAY"/>
    <property type="match status" value="1"/>
</dbReference>
<dbReference type="InterPro" id="IPR021840">
    <property type="entry name" value="DUF3433"/>
</dbReference>
<dbReference type="Proteomes" id="UP000053599">
    <property type="component" value="Unassembled WGS sequence"/>
</dbReference>
<organism evidence="3 4">
    <name type="scientific">Exophiala sideris</name>
    <dbReference type="NCBI Taxonomy" id="1016849"/>
    <lineage>
        <taxon>Eukaryota</taxon>
        <taxon>Fungi</taxon>
        <taxon>Dikarya</taxon>
        <taxon>Ascomycota</taxon>
        <taxon>Pezizomycotina</taxon>
        <taxon>Eurotiomycetes</taxon>
        <taxon>Chaetothyriomycetidae</taxon>
        <taxon>Chaetothyriales</taxon>
        <taxon>Herpotrichiellaceae</taxon>
        <taxon>Exophiala</taxon>
    </lineage>
</organism>
<evidence type="ECO:0000313" key="3">
    <source>
        <dbReference type="EMBL" id="KIV78516.1"/>
    </source>
</evidence>
<dbReference type="STRING" id="1016849.A0A0D1WTT2"/>
<keyword evidence="2" id="KW-0472">Membrane</keyword>
<dbReference type="AlphaFoldDB" id="A0A0D1WTT2"/>
<reference evidence="3 4" key="1">
    <citation type="submission" date="2015-01" db="EMBL/GenBank/DDBJ databases">
        <title>The Genome Sequence of Exophiala sideris CBS121828.</title>
        <authorList>
            <consortium name="The Broad Institute Genomics Platform"/>
            <person name="Cuomo C."/>
            <person name="de Hoog S."/>
            <person name="Gorbushina A."/>
            <person name="Stielow B."/>
            <person name="Teixiera M."/>
            <person name="Abouelleil A."/>
            <person name="Chapman S.B."/>
            <person name="Priest M."/>
            <person name="Young S.K."/>
            <person name="Wortman J."/>
            <person name="Nusbaum C."/>
            <person name="Birren B."/>
        </authorList>
    </citation>
    <scope>NUCLEOTIDE SEQUENCE [LARGE SCALE GENOMIC DNA]</scope>
    <source>
        <strain evidence="3 4">CBS 121828</strain>
    </source>
</reference>
<evidence type="ECO:0000313" key="4">
    <source>
        <dbReference type="Proteomes" id="UP000053599"/>
    </source>
</evidence>
<feature type="region of interest" description="Disordered" evidence="1">
    <location>
        <begin position="257"/>
        <end position="335"/>
    </location>
</feature>
<feature type="transmembrane region" description="Helical" evidence="2">
    <location>
        <begin position="513"/>
        <end position="534"/>
    </location>
</feature>
<proteinExistence type="predicted"/>
<accession>A0A0D1WTT2</accession>
<feature type="transmembrane region" description="Helical" evidence="2">
    <location>
        <begin position="462"/>
        <end position="482"/>
    </location>
</feature>
<keyword evidence="2" id="KW-0812">Transmembrane</keyword>
<keyword evidence="2" id="KW-1133">Transmembrane helix</keyword>
<dbReference type="PANTHER" id="PTHR37544">
    <property type="entry name" value="SPRAY-RELATED"/>
    <property type="match status" value="1"/>
</dbReference>
<dbReference type="EMBL" id="KN846954">
    <property type="protein sequence ID" value="KIV78516.1"/>
    <property type="molecule type" value="Genomic_DNA"/>
</dbReference>
<feature type="transmembrane region" description="Helical" evidence="2">
    <location>
        <begin position="75"/>
        <end position="97"/>
    </location>
</feature>